<keyword evidence="5" id="KW-1185">Reference proteome</keyword>
<reference evidence="4 5" key="1">
    <citation type="journal article" date="2018" name="Evol. Lett.">
        <title>Horizontal gene cluster transfer increased hallucinogenic mushroom diversity.</title>
        <authorList>
            <person name="Reynolds H.T."/>
            <person name="Vijayakumar V."/>
            <person name="Gluck-Thaler E."/>
            <person name="Korotkin H.B."/>
            <person name="Matheny P.B."/>
            <person name="Slot J.C."/>
        </authorList>
    </citation>
    <scope>NUCLEOTIDE SEQUENCE [LARGE SCALE GENOMIC DNA]</scope>
    <source>
        <strain evidence="4 5">2631</strain>
    </source>
</reference>
<organism evidence="4 5">
    <name type="scientific">Psilocybe cyanescens</name>
    <dbReference type="NCBI Taxonomy" id="93625"/>
    <lineage>
        <taxon>Eukaryota</taxon>
        <taxon>Fungi</taxon>
        <taxon>Dikarya</taxon>
        <taxon>Basidiomycota</taxon>
        <taxon>Agaricomycotina</taxon>
        <taxon>Agaricomycetes</taxon>
        <taxon>Agaricomycetidae</taxon>
        <taxon>Agaricales</taxon>
        <taxon>Agaricineae</taxon>
        <taxon>Strophariaceae</taxon>
        <taxon>Psilocybe</taxon>
    </lineage>
</organism>
<dbReference type="OrthoDB" id="2535105at2759"/>
<evidence type="ECO:0000256" key="1">
    <source>
        <dbReference type="SAM" id="MobiDB-lite"/>
    </source>
</evidence>
<dbReference type="Proteomes" id="UP000283269">
    <property type="component" value="Unassembled WGS sequence"/>
</dbReference>
<dbReference type="PANTHER" id="PTHR40465">
    <property type="entry name" value="CHROMOSOME 1, WHOLE GENOME SHOTGUN SEQUENCE"/>
    <property type="match status" value="1"/>
</dbReference>
<evidence type="ECO:0000259" key="3">
    <source>
        <dbReference type="Pfam" id="PF20152"/>
    </source>
</evidence>
<proteinExistence type="predicted"/>
<protein>
    <recommendedName>
        <fullName evidence="3">DUF6534 domain-containing protein</fullName>
    </recommendedName>
</protein>
<feature type="compositionally biased region" description="Basic and acidic residues" evidence="1">
    <location>
        <begin position="284"/>
        <end position="294"/>
    </location>
</feature>
<comment type="caution">
    <text evidence="4">The sequence shown here is derived from an EMBL/GenBank/DDBJ whole genome shotgun (WGS) entry which is preliminary data.</text>
</comment>
<evidence type="ECO:0000313" key="4">
    <source>
        <dbReference type="EMBL" id="PPQ94508.1"/>
    </source>
</evidence>
<feature type="transmembrane region" description="Helical" evidence="2">
    <location>
        <begin position="157"/>
        <end position="177"/>
    </location>
</feature>
<dbReference type="STRING" id="93625.A0A409XUV4"/>
<keyword evidence="2" id="KW-1133">Transmembrane helix</keyword>
<keyword evidence="2" id="KW-0472">Membrane</keyword>
<dbReference type="Pfam" id="PF20152">
    <property type="entry name" value="DUF6534"/>
    <property type="match status" value="1"/>
</dbReference>
<feature type="transmembrane region" description="Helical" evidence="2">
    <location>
        <begin position="198"/>
        <end position="225"/>
    </location>
</feature>
<feature type="transmembrane region" description="Helical" evidence="2">
    <location>
        <begin position="231"/>
        <end position="252"/>
    </location>
</feature>
<feature type="domain" description="DUF6534" evidence="3">
    <location>
        <begin position="162"/>
        <end position="257"/>
    </location>
</feature>
<dbReference type="InParanoid" id="A0A409XUV4"/>
<evidence type="ECO:0000256" key="2">
    <source>
        <dbReference type="SAM" id="Phobius"/>
    </source>
</evidence>
<feature type="transmembrane region" description="Helical" evidence="2">
    <location>
        <begin position="12"/>
        <end position="32"/>
    </location>
</feature>
<dbReference type="PANTHER" id="PTHR40465:SF1">
    <property type="entry name" value="DUF6534 DOMAIN-CONTAINING PROTEIN"/>
    <property type="match status" value="1"/>
</dbReference>
<feature type="transmembrane region" description="Helical" evidence="2">
    <location>
        <begin position="99"/>
        <end position="119"/>
    </location>
</feature>
<accession>A0A409XUV4</accession>
<evidence type="ECO:0000313" key="5">
    <source>
        <dbReference type="Proteomes" id="UP000283269"/>
    </source>
</evidence>
<sequence length="300" mass="33344">MSIASILTDTYGAYTIGTFVSAILLGVTCSQVRHSPLHFPFIPWFMDLKHKAWYYFNTYSDPPIIKYTYPRLIFLLDNELFKSACTTSKRLVSVGFPRLSGVSFDLALIVLVYKCIVIAHNPSLSVKCLHKRFSLALLFRERLVSELPGLPETLAKAILSSAAAIDIVIASTLSYYLHKNRSGIKQRIKYYGSRTDKIINRLMIYTINNGILTSVLDVVTLSLVIARSKDLIFFAVSQVLATVYSNSLLATLNSRNSAKNQDLDVVGSNVWNFAQSSVSGSIRAPERQGPDRGMRSQASG</sequence>
<gene>
    <name evidence="4" type="ORF">CVT25_014162</name>
</gene>
<name>A0A409XUV4_PSICY</name>
<dbReference type="AlphaFoldDB" id="A0A409XUV4"/>
<dbReference type="EMBL" id="NHYD01000325">
    <property type="protein sequence ID" value="PPQ94508.1"/>
    <property type="molecule type" value="Genomic_DNA"/>
</dbReference>
<feature type="region of interest" description="Disordered" evidence="1">
    <location>
        <begin position="281"/>
        <end position="300"/>
    </location>
</feature>
<dbReference type="InterPro" id="IPR045339">
    <property type="entry name" value="DUF6534"/>
</dbReference>
<keyword evidence="2" id="KW-0812">Transmembrane</keyword>